<sequence length="60" mass="6776">PFKVVHKHLYKLSIAHCSQIQSNCFIGCSVKLPDEALKQVFNGVGLRDSNPSTTFEMPWK</sequence>
<protein>
    <submittedName>
        <fullName evidence="1">Uncharacterized protein</fullName>
    </submittedName>
</protein>
<reference evidence="1" key="2">
    <citation type="journal article" date="2023" name="Plants (Basel)">
        <title>Annotation of the Turnera subulata (Passifloraceae) Draft Genome Reveals the S-Locus Evolved after the Divergence of Turneroideae from Passifloroideae in a Stepwise Manner.</title>
        <authorList>
            <person name="Henning P.M."/>
            <person name="Roalson E.H."/>
            <person name="Mir W."/>
            <person name="McCubbin A.G."/>
            <person name="Shore J.S."/>
        </authorList>
    </citation>
    <scope>NUCLEOTIDE SEQUENCE</scope>
    <source>
        <strain evidence="1">F60SS</strain>
    </source>
</reference>
<proteinExistence type="predicted"/>
<reference evidence="1" key="1">
    <citation type="submission" date="2022-02" db="EMBL/GenBank/DDBJ databases">
        <authorList>
            <person name="Henning P.M."/>
            <person name="McCubbin A.G."/>
            <person name="Shore J.S."/>
        </authorList>
    </citation>
    <scope>NUCLEOTIDE SEQUENCE</scope>
    <source>
        <strain evidence="1">F60SS</strain>
        <tissue evidence="1">Leaves</tissue>
    </source>
</reference>
<dbReference type="Proteomes" id="UP001141552">
    <property type="component" value="Unassembled WGS sequence"/>
</dbReference>
<keyword evidence="2" id="KW-1185">Reference proteome</keyword>
<gene>
    <name evidence="1" type="ORF">Tsubulata_040633</name>
</gene>
<accession>A0A9Q0G540</accession>
<evidence type="ECO:0000313" key="2">
    <source>
        <dbReference type="Proteomes" id="UP001141552"/>
    </source>
</evidence>
<organism evidence="1 2">
    <name type="scientific">Turnera subulata</name>
    <dbReference type="NCBI Taxonomy" id="218843"/>
    <lineage>
        <taxon>Eukaryota</taxon>
        <taxon>Viridiplantae</taxon>
        <taxon>Streptophyta</taxon>
        <taxon>Embryophyta</taxon>
        <taxon>Tracheophyta</taxon>
        <taxon>Spermatophyta</taxon>
        <taxon>Magnoliopsida</taxon>
        <taxon>eudicotyledons</taxon>
        <taxon>Gunneridae</taxon>
        <taxon>Pentapetalae</taxon>
        <taxon>rosids</taxon>
        <taxon>fabids</taxon>
        <taxon>Malpighiales</taxon>
        <taxon>Passifloraceae</taxon>
        <taxon>Turnera</taxon>
    </lineage>
</organism>
<dbReference type="AlphaFoldDB" id="A0A9Q0G540"/>
<comment type="caution">
    <text evidence="1">The sequence shown here is derived from an EMBL/GenBank/DDBJ whole genome shotgun (WGS) entry which is preliminary data.</text>
</comment>
<feature type="non-terminal residue" evidence="1">
    <location>
        <position position="1"/>
    </location>
</feature>
<evidence type="ECO:0000313" key="1">
    <source>
        <dbReference type="EMBL" id="KAJ4843368.1"/>
    </source>
</evidence>
<name>A0A9Q0G540_9ROSI</name>
<dbReference type="EMBL" id="JAKUCV010002250">
    <property type="protein sequence ID" value="KAJ4843368.1"/>
    <property type="molecule type" value="Genomic_DNA"/>
</dbReference>